<evidence type="ECO:0000256" key="13">
    <source>
        <dbReference type="ARBA" id="ARBA00032464"/>
    </source>
</evidence>
<evidence type="ECO:0000256" key="3">
    <source>
        <dbReference type="ARBA" id="ARBA00001936"/>
    </source>
</evidence>
<comment type="similarity">
    <text evidence="6">Belongs to the SMP-30/CGR1 family.</text>
</comment>
<organism evidence="17 18">
    <name type="scientific">Vanessa tameamea</name>
    <name type="common">Kamehameha butterfly</name>
    <dbReference type="NCBI Taxonomy" id="334116"/>
    <lineage>
        <taxon>Eukaryota</taxon>
        <taxon>Metazoa</taxon>
        <taxon>Ecdysozoa</taxon>
        <taxon>Arthropoda</taxon>
        <taxon>Hexapoda</taxon>
        <taxon>Insecta</taxon>
        <taxon>Pterygota</taxon>
        <taxon>Neoptera</taxon>
        <taxon>Endopterygota</taxon>
        <taxon>Lepidoptera</taxon>
        <taxon>Glossata</taxon>
        <taxon>Ditrysia</taxon>
        <taxon>Papilionoidea</taxon>
        <taxon>Nymphalidae</taxon>
        <taxon>Nymphalinae</taxon>
        <taxon>Vanessa</taxon>
    </lineage>
</organism>
<dbReference type="Proteomes" id="UP001652626">
    <property type="component" value="Chromosome 11"/>
</dbReference>
<feature type="domain" description="SMP-30/Gluconolactonase/LRE-like region" evidence="16">
    <location>
        <begin position="14"/>
        <end position="271"/>
    </location>
</feature>
<dbReference type="RefSeq" id="XP_026488697.1">
    <property type="nucleotide sequence ID" value="XM_026632912.2"/>
</dbReference>
<evidence type="ECO:0000259" key="16">
    <source>
        <dbReference type="Pfam" id="PF08450"/>
    </source>
</evidence>
<evidence type="ECO:0000256" key="14">
    <source>
        <dbReference type="PIRSR" id="PIRSR605511-1"/>
    </source>
</evidence>
<accession>A0A8B8HWK1</accession>
<evidence type="ECO:0000256" key="4">
    <source>
        <dbReference type="ARBA" id="ARBA00001946"/>
    </source>
</evidence>
<reference evidence="18" key="1">
    <citation type="submission" date="2025-08" db="UniProtKB">
        <authorList>
            <consortium name="RefSeq"/>
        </authorList>
    </citation>
    <scope>IDENTIFICATION</scope>
    <source>
        <tissue evidence="18">Whole body</tissue>
    </source>
</reference>
<evidence type="ECO:0000256" key="9">
    <source>
        <dbReference type="ARBA" id="ARBA00022490"/>
    </source>
</evidence>
<evidence type="ECO:0000256" key="2">
    <source>
        <dbReference type="ARBA" id="ARBA00001913"/>
    </source>
</evidence>
<dbReference type="GO" id="GO:0019853">
    <property type="term" value="P:L-ascorbic acid biosynthetic process"/>
    <property type="evidence" value="ECO:0007669"/>
    <property type="project" value="TreeGrafter"/>
</dbReference>
<keyword evidence="15" id="KW-0862">Zinc</keyword>
<evidence type="ECO:0000256" key="11">
    <source>
        <dbReference type="ARBA" id="ARBA00022801"/>
    </source>
</evidence>
<gene>
    <name evidence="18" type="primary">LOC113395329</name>
</gene>
<feature type="binding site" evidence="15">
    <location>
        <position position="108"/>
    </location>
    <ligand>
        <name>substrate</name>
    </ligand>
</feature>
<comment type="catalytic activity">
    <reaction evidence="1">
        <text>D-glucono-1,5-lactone + H2O = D-gluconate + H(+)</text>
        <dbReference type="Rhea" id="RHEA:10440"/>
        <dbReference type="ChEBI" id="CHEBI:15377"/>
        <dbReference type="ChEBI" id="CHEBI:15378"/>
        <dbReference type="ChEBI" id="CHEBI:16217"/>
        <dbReference type="ChEBI" id="CHEBI:18391"/>
        <dbReference type="EC" id="3.1.1.17"/>
    </reaction>
</comment>
<evidence type="ECO:0000313" key="18">
    <source>
        <dbReference type="RefSeq" id="XP_026488697.1"/>
    </source>
</evidence>
<evidence type="ECO:0000313" key="17">
    <source>
        <dbReference type="Proteomes" id="UP001652626"/>
    </source>
</evidence>
<protein>
    <recommendedName>
        <fullName evidence="8">Regucalcin</fullName>
        <ecNumber evidence="7">3.1.1.17</ecNumber>
    </recommendedName>
    <alternativeName>
        <fullName evidence="13">Gluconolactonase</fullName>
    </alternativeName>
</protein>
<proteinExistence type="inferred from homology"/>
<comment type="cofactor">
    <cofactor evidence="3">
        <name>Mn(2+)</name>
        <dbReference type="ChEBI" id="CHEBI:29035"/>
    </cofactor>
</comment>
<dbReference type="Pfam" id="PF08450">
    <property type="entry name" value="SGL"/>
    <property type="match status" value="1"/>
</dbReference>
<comment type="cofactor">
    <cofactor evidence="2">
        <name>Ca(2+)</name>
        <dbReference type="ChEBI" id="CHEBI:29108"/>
    </cofactor>
</comment>
<dbReference type="InterPro" id="IPR013658">
    <property type="entry name" value="SGL"/>
</dbReference>
<feature type="binding site" evidence="15">
    <location>
        <position position="128"/>
    </location>
    <ligand>
        <name>substrate</name>
    </ligand>
</feature>
<dbReference type="PRINTS" id="PR01790">
    <property type="entry name" value="SMP30FAMILY"/>
</dbReference>
<evidence type="ECO:0000256" key="6">
    <source>
        <dbReference type="ARBA" id="ARBA00008853"/>
    </source>
</evidence>
<evidence type="ECO:0000256" key="7">
    <source>
        <dbReference type="ARBA" id="ARBA00013227"/>
    </source>
</evidence>
<evidence type="ECO:0000256" key="8">
    <source>
        <dbReference type="ARBA" id="ARBA00016808"/>
    </source>
</evidence>
<evidence type="ECO:0000256" key="10">
    <source>
        <dbReference type="ARBA" id="ARBA00022723"/>
    </source>
</evidence>
<feature type="binding site" evidence="15">
    <location>
        <position position="212"/>
    </location>
    <ligand>
        <name>a divalent metal cation</name>
        <dbReference type="ChEBI" id="CHEBI:60240"/>
    </ligand>
</feature>
<feature type="binding site" evidence="15">
    <location>
        <position position="16"/>
    </location>
    <ligand>
        <name>a divalent metal cation</name>
        <dbReference type="ChEBI" id="CHEBI:60240"/>
    </ligand>
</feature>
<evidence type="ECO:0000256" key="5">
    <source>
        <dbReference type="ARBA" id="ARBA00004496"/>
    </source>
</evidence>
<keyword evidence="11" id="KW-0378">Hydrolase</keyword>
<dbReference type="SUPFAM" id="SSF63829">
    <property type="entry name" value="Calcium-dependent phosphotriesterase"/>
    <property type="match status" value="1"/>
</dbReference>
<evidence type="ECO:0000256" key="12">
    <source>
        <dbReference type="ARBA" id="ARBA00022837"/>
    </source>
</evidence>
<dbReference type="GO" id="GO:0005737">
    <property type="term" value="C:cytoplasm"/>
    <property type="evidence" value="ECO:0007669"/>
    <property type="project" value="UniProtKB-SubCell"/>
</dbReference>
<dbReference type="GeneID" id="113395329"/>
<comment type="cofactor">
    <cofactor evidence="4">
        <name>Mg(2+)</name>
        <dbReference type="ChEBI" id="CHEBI:18420"/>
    </cofactor>
</comment>
<comment type="subcellular location">
    <subcellularLocation>
        <location evidence="5">Cytoplasm</location>
    </subcellularLocation>
</comment>
<dbReference type="EC" id="3.1.1.17" evidence="7"/>
<dbReference type="GO" id="GO:0005509">
    <property type="term" value="F:calcium ion binding"/>
    <property type="evidence" value="ECO:0007669"/>
    <property type="project" value="TreeGrafter"/>
</dbReference>
<comment type="cofactor">
    <cofactor evidence="15">
        <name>Zn(2+)</name>
        <dbReference type="ChEBI" id="CHEBI:29105"/>
    </cofactor>
    <text evidence="15">Binds 1 divalent metal cation per subunit.</text>
</comment>
<feature type="binding site" evidence="15">
    <location>
        <position position="110"/>
    </location>
    <ligand>
        <name>substrate</name>
    </ligand>
</feature>
<keyword evidence="10 15" id="KW-0479">Metal-binding</keyword>
<sequence>MSLTIKKIIEPLELGEGPHWDDRQQALYFVNILKGTIHKYVPATGEHTKTKLDGSVGFIVPVNGTTDQFLIGLERKFVIVQWDGKEGSATKIVRELGTVDQNVVPNTRINDGKADPRGRVYAGTMGHEDRPGNILPNQGSLYRVDKTGIHKLCSEIGISNGLAWDLARKAFYYTDTMERRIRRYDYDVDTGNITNLKYIFDLEKNKVDGMPDGTTIDSDGNLWVAVFNGSCVIKIDPTSGKLLQKVPIPVPQVTSVTFGGPNFDILFVTTASLNIGGAQEPPCGSTYMVTGLGVKGLPNMNFQC</sequence>
<dbReference type="InterPro" id="IPR005511">
    <property type="entry name" value="SMP-30"/>
</dbReference>
<dbReference type="InterPro" id="IPR011042">
    <property type="entry name" value="6-blade_b-propeller_TolB-like"/>
</dbReference>
<dbReference type="AlphaFoldDB" id="A0A8B8HWK1"/>
<feature type="active site" description="Proton donor/acceptor" evidence="14">
    <location>
        <position position="212"/>
    </location>
</feature>
<feature type="binding site" evidence="15">
    <location>
        <position position="160"/>
    </location>
    <ligand>
        <name>a divalent metal cation</name>
        <dbReference type="ChEBI" id="CHEBI:60240"/>
    </ligand>
</feature>
<dbReference type="PANTHER" id="PTHR10907:SF66">
    <property type="entry name" value="MIP34848P1-RELATED"/>
    <property type="match status" value="1"/>
</dbReference>
<keyword evidence="12" id="KW-0106">Calcium</keyword>
<keyword evidence="17" id="KW-1185">Reference proteome</keyword>
<dbReference type="FunFam" id="2.120.10.30:FF:000027">
    <property type="entry name" value="Regucalcin homologue"/>
    <property type="match status" value="1"/>
</dbReference>
<dbReference type="GO" id="GO:0004341">
    <property type="term" value="F:gluconolactonase activity"/>
    <property type="evidence" value="ECO:0007669"/>
    <property type="project" value="UniProtKB-EC"/>
</dbReference>
<evidence type="ECO:0000256" key="15">
    <source>
        <dbReference type="PIRSR" id="PIRSR605511-2"/>
    </source>
</evidence>
<dbReference type="Gene3D" id="2.120.10.30">
    <property type="entry name" value="TolB, C-terminal domain"/>
    <property type="match status" value="1"/>
</dbReference>
<evidence type="ECO:0000256" key="1">
    <source>
        <dbReference type="ARBA" id="ARBA00001589"/>
    </source>
</evidence>
<dbReference type="OMA" id="KKPAMCA"/>
<dbReference type="OrthoDB" id="423498at2759"/>
<dbReference type="PANTHER" id="PTHR10907">
    <property type="entry name" value="REGUCALCIN"/>
    <property type="match status" value="1"/>
</dbReference>
<name>A0A8B8HWK1_VANTA</name>
<keyword evidence="9" id="KW-0963">Cytoplasm</keyword>